<proteinExistence type="predicted"/>
<keyword evidence="1" id="KW-0597">Phosphoprotein</keyword>
<dbReference type="EMBL" id="LT629763">
    <property type="protein sequence ID" value="SDR87322.1"/>
    <property type="molecule type" value="Genomic_DNA"/>
</dbReference>
<dbReference type="InterPro" id="IPR035994">
    <property type="entry name" value="Nucleoside_phosphorylase_sf"/>
</dbReference>
<feature type="modified residue" description="4-aspartylphosphate" evidence="1">
    <location>
        <position position="54"/>
    </location>
</feature>
<dbReference type="SUPFAM" id="SSF53167">
    <property type="entry name" value="Purine and uridine phosphorylases"/>
    <property type="match status" value="1"/>
</dbReference>
<dbReference type="STRING" id="472181.SAMN05216271_0622"/>
<dbReference type="GO" id="GO:0008782">
    <property type="term" value="F:adenosylhomocysteine nucleosidase activity"/>
    <property type="evidence" value="ECO:0007669"/>
    <property type="project" value="TreeGrafter"/>
</dbReference>
<dbReference type="InterPro" id="IPR001789">
    <property type="entry name" value="Sig_transdc_resp-reg_receiver"/>
</dbReference>
<sequence length="407" mass="45779">MNILIIDDNRAKILPLIRGMIALNISRDDIHTAESASDARLKLRSESYDLVVLDLCLPEVIEENPSLDVVKQLLDELHDSEEGLRKPKLIVGFSAYDDYISEVRSLQTCGSMVFHHYDEKTDDWLKAILNCAQYMINLESGKRHDVEPVDLCIIAALYNPECTAILDLPWNWGDWELLDQSTPVRRGSFTSGKKTYSVVVAHSLRMGMVAATILATRLIALCKPRFLVMPGICAGVPGKTNYGDVLLANPSWDYQCGKRLSNDEGSQFYIAPHQIHVSESIESRVLQIARTPGFLAKIKDEWRGEKPDTELRLHSGPVACGSAVLADYRIVEDIIENQQRALLGIEMEIYGIYSAANSAPEPKPIFFAVKSVCDHADNQKNDSYQKYSAFTSARVIQEFFERYISEF</sequence>
<dbReference type="Gene3D" id="3.40.50.2300">
    <property type="match status" value="1"/>
</dbReference>
<dbReference type="SUPFAM" id="SSF52172">
    <property type="entry name" value="CheY-like"/>
    <property type="match status" value="1"/>
</dbReference>
<gene>
    <name evidence="3" type="ORF">SAMN05216271_0622</name>
</gene>
<dbReference type="InterPro" id="IPR000845">
    <property type="entry name" value="Nucleoside_phosphorylase_d"/>
</dbReference>
<dbReference type="RefSeq" id="WP_092283741.1">
    <property type="nucleotide sequence ID" value="NZ_LT629763.1"/>
</dbReference>
<dbReference type="PANTHER" id="PTHR46832">
    <property type="entry name" value="5'-METHYLTHIOADENOSINE/S-ADENOSYLHOMOCYSTEINE NUCLEOSIDASE"/>
    <property type="match status" value="1"/>
</dbReference>
<name>A0A1H1ML39_9GAMM</name>
<dbReference type="PANTHER" id="PTHR46832:SF1">
    <property type="entry name" value="5'-METHYLTHIOADENOSINE_S-ADENOSYLHOMOCYSTEINE NUCLEOSIDASE"/>
    <property type="match status" value="1"/>
</dbReference>
<protein>
    <submittedName>
        <fullName evidence="3">Nucleoside phosphorylase</fullName>
    </submittedName>
</protein>
<feature type="domain" description="Response regulatory" evidence="2">
    <location>
        <begin position="2"/>
        <end position="132"/>
    </location>
</feature>
<organism evidence="3 4">
    <name type="scientific">Halopseudomonas sabulinigri</name>
    <dbReference type="NCBI Taxonomy" id="472181"/>
    <lineage>
        <taxon>Bacteria</taxon>
        <taxon>Pseudomonadati</taxon>
        <taxon>Pseudomonadota</taxon>
        <taxon>Gammaproteobacteria</taxon>
        <taxon>Pseudomonadales</taxon>
        <taxon>Pseudomonadaceae</taxon>
        <taxon>Halopseudomonas</taxon>
    </lineage>
</organism>
<reference evidence="4" key="1">
    <citation type="submission" date="2016-10" db="EMBL/GenBank/DDBJ databases">
        <authorList>
            <person name="Varghese N."/>
            <person name="Submissions S."/>
        </authorList>
    </citation>
    <scope>NUCLEOTIDE SEQUENCE [LARGE SCALE GENOMIC DNA]</scope>
    <source>
        <strain evidence="4">JCM 14963</strain>
    </source>
</reference>
<evidence type="ECO:0000256" key="1">
    <source>
        <dbReference type="PROSITE-ProRule" id="PRU00169"/>
    </source>
</evidence>
<dbReference type="AlphaFoldDB" id="A0A1H1ML39"/>
<dbReference type="CDD" id="cd00156">
    <property type="entry name" value="REC"/>
    <property type="match status" value="1"/>
</dbReference>
<dbReference type="GO" id="GO:0009116">
    <property type="term" value="P:nucleoside metabolic process"/>
    <property type="evidence" value="ECO:0007669"/>
    <property type="project" value="InterPro"/>
</dbReference>
<dbReference type="GO" id="GO:0000160">
    <property type="term" value="P:phosphorelay signal transduction system"/>
    <property type="evidence" value="ECO:0007669"/>
    <property type="project" value="InterPro"/>
</dbReference>
<dbReference type="PROSITE" id="PS50110">
    <property type="entry name" value="RESPONSE_REGULATORY"/>
    <property type="match status" value="1"/>
</dbReference>
<evidence type="ECO:0000313" key="4">
    <source>
        <dbReference type="Proteomes" id="UP000243413"/>
    </source>
</evidence>
<dbReference type="InterPro" id="IPR011006">
    <property type="entry name" value="CheY-like_superfamily"/>
</dbReference>
<dbReference type="Proteomes" id="UP000243413">
    <property type="component" value="Chromosome I"/>
</dbReference>
<dbReference type="GO" id="GO:0019284">
    <property type="term" value="P:L-methionine salvage from S-adenosylmethionine"/>
    <property type="evidence" value="ECO:0007669"/>
    <property type="project" value="TreeGrafter"/>
</dbReference>
<dbReference type="GO" id="GO:0005829">
    <property type="term" value="C:cytosol"/>
    <property type="evidence" value="ECO:0007669"/>
    <property type="project" value="TreeGrafter"/>
</dbReference>
<dbReference type="GO" id="GO:0008930">
    <property type="term" value="F:methylthioadenosine nucleosidase activity"/>
    <property type="evidence" value="ECO:0007669"/>
    <property type="project" value="TreeGrafter"/>
</dbReference>
<evidence type="ECO:0000313" key="3">
    <source>
        <dbReference type="EMBL" id="SDR87322.1"/>
    </source>
</evidence>
<dbReference type="Gene3D" id="3.40.50.1580">
    <property type="entry name" value="Nucleoside phosphorylase domain"/>
    <property type="match status" value="1"/>
</dbReference>
<accession>A0A1H1ML39</accession>
<evidence type="ECO:0000259" key="2">
    <source>
        <dbReference type="PROSITE" id="PS50110"/>
    </source>
</evidence>
<dbReference type="OrthoDB" id="2988699at2"/>
<dbReference type="Pfam" id="PF01048">
    <property type="entry name" value="PNP_UDP_1"/>
    <property type="match status" value="1"/>
</dbReference>